<evidence type="ECO:0000259" key="5">
    <source>
        <dbReference type="PROSITE" id="PS50887"/>
    </source>
</evidence>
<keyword evidence="4" id="KW-0175">Coiled coil</keyword>
<dbReference type="GO" id="GO:0052621">
    <property type="term" value="F:diguanylate cyclase activity"/>
    <property type="evidence" value="ECO:0007669"/>
    <property type="project" value="UniProtKB-EC"/>
</dbReference>
<dbReference type="InterPro" id="IPR029787">
    <property type="entry name" value="Nucleotide_cyclase"/>
</dbReference>
<dbReference type="SMART" id="SM00267">
    <property type="entry name" value="GGDEF"/>
    <property type="match status" value="1"/>
</dbReference>
<dbReference type="CDD" id="cd01949">
    <property type="entry name" value="GGDEF"/>
    <property type="match status" value="1"/>
</dbReference>
<gene>
    <name evidence="6" type="ORF">ENI26_08405</name>
</gene>
<dbReference type="AlphaFoldDB" id="A0A7C1VXI4"/>
<dbReference type="PANTHER" id="PTHR45138">
    <property type="entry name" value="REGULATORY COMPONENTS OF SENSORY TRANSDUCTION SYSTEM"/>
    <property type="match status" value="1"/>
</dbReference>
<dbReference type="Pfam" id="PF00990">
    <property type="entry name" value="GGDEF"/>
    <property type="match status" value="1"/>
</dbReference>
<dbReference type="InterPro" id="IPR000160">
    <property type="entry name" value="GGDEF_dom"/>
</dbReference>
<dbReference type="FunFam" id="3.30.70.270:FF:000001">
    <property type="entry name" value="Diguanylate cyclase domain protein"/>
    <property type="match status" value="1"/>
</dbReference>
<accession>A0A7C1VXI4</accession>
<dbReference type="GO" id="GO:0005886">
    <property type="term" value="C:plasma membrane"/>
    <property type="evidence" value="ECO:0007669"/>
    <property type="project" value="TreeGrafter"/>
</dbReference>
<reference evidence="6" key="1">
    <citation type="journal article" date="2020" name="mSystems">
        <title>Genome- and Community-Level Interaction Insights into Carbon Utilization and Element Cycling Functions of Hydrothermarchaeota in Hydrothermal Sediment.</title>
        <authorList>
            <person name="Zhou Z."/>
            <person name="Liu Y."/>
            <person name="Xu W."/>
            <person name="Pan J."/>
            <person name="Luo Z.H."/>
            <person name="Li M."/>
        </authorList>
    </citation>
    <scope>NUCLEOTIDE SEQUENCE [LARGE SCALE GENOMIC DNA]</scope>
    <source>
        <strain evidence="6">HyVt-380</strain>
    </source>
</reference>
<dbReference type="SUPFAM" id="SSF55073">
    <property type="entry name" value="Nucleotide cyclase"/>
    <property type="match status" value="1"/>
</dbReference>
<organism evidence="6">
    <name type="scientific">Methylophaga aminisulfidivorans</name>
    <dbReference type="NCBI Taxonomy" id="230105"/>
    <lineage>
        <taxon>Bacteria</taxon>
        <taxon>Pseudomonadati</taxon>
        <taxon>Pseudomonadota</taxon>
        <taxon>Gammaproteobacteria</taxon>
        <taxon>Thiotrichales</taxon>
        <taxon>Piscirickettsiaceae</taxon>
        <taxon>Methylophaga</taxon>
    </lineage>
</organism>
<dbReference type="EC" id="2.7.7.65" evidence="2"/>
<evidence type="ECO:0000256" key="2">
    <source>
        <dbReference type="ARBA" id="ARBA00012528"/>
    </source>
</evidence>
<protein>
    <recommendedName>
        <fullName evidence="2">diguanylate cyclase</fullName>
        <ecNumber evidence="2">2.7.7.65</ecNumber>
    </recommendedName>
</protein>
<evidence type="ECO:0000313" key="6">
    <source>
        <dbReference type="EMBL" id="HEC74379.1"/>
    </source>
</evidence>
<dbReference type="GO" id="GO:0043709">
    <property type="term" value="P:cell adhesion involved in single-species biofilm formation"/>
    <property type="evidence" value="ECO:0007669"/>
    <property type="project" value="TreeGrafter"/>
</dbReference>
<dbReference type="PROSITE" id="PS50887">
    <property type="entry name" value="GGDEF"/>
    <property type="match status" value="1"/>
</dbReference>
<dbReference type="PANTHER" id="PTHR45138:SF9">
    <property type="entry name" value="DIGUANYLATE CYCLASE DGCM-RELATED"/>
    <property type="match status" value="1"/>
</dbReference>
<dbReference type="Proteomes" id="UP000886384">
    <property type="component" value="Unassembled WGS sequence"/>
</dbReference>
<comment type="caution">
    <text evidence="6">The sequence shown here is derived from an EMBL/GenBank/DDBJ whole genome shotgun (WGS) entry which is preliminary data.</text>
</comment>
<feature type="domain" description="GGDEF" evidence="5">
    <location>
        <begin position="210"/>
        <end position="343"/>
    </location>
</feature>
<dbReference type="EMBL" id="DRHY01000181">
    <property type="protein sequence ID" value="HEC74379.1"/>
    <property type="molecule type" value="Genomic_DNA"/>
</dbReference>
<evidence type="ECO:0000256" key="3">
    <source>
        <dbReference type="ARBA" id="ARBA00034247"/>
    </source>
</evidence>
<dbReference type="Gene3D" id="3.30.70.270">
    <property type="match status" value="1"/>
</dbReference>
<dbReference type="InterPro" id="IPR043128">
    <property type="entry name" value="Rev_trsase/Diguanyl_cyclase"/>
</dbReference>
<evidence type="ECO:0000256" key="1">
    <source>
        <dbReference type="ARBA" id="ARBA00001946"/>
    </source>
</evidence>
<feature type="coiled-coil region" evidence="4">
    <location>
        <begin position="156"/>
        <end position="183"/>
    </location>
</feature>
<name>A0A7C1VXI4_9GAMM</name>
<sequence length="343" mass="39501">MEKITSFPPVYQHEFAEASEHLRKSLLLINQHKTPINPVNYAIWYEYVSGENHLLIRHIDEQLKRNKPFTPDVTQQLYEKYVLMDMPERLNKTNNGLRVVVDNTLENIHRVESETSKCTNGLSQSQSELEKCEDISQLKSLVTKIIDDSRQLTLSSNELHTELSRTTQEIMKLREELETVKHQAESDFLTGLHNRGAFNKQIQSLCDSHTAFSLVLFDIDKFKRLNDKFGHLLGDKVLQFFASLLKQYAGERHFSARFGGEEMVMLFMGSSMEDAFLLTDTIRRKFADSRLQKKGSTESIGQVTVSAGISSYQYGDSPFDMIERADKALYESKTDGRNRINFI</sequence>
<comment type="cofactor">
    <cofactor evidence="1">
        <name>Mg(2+)</name>
        <dbReference type="ChEBI" id="CHEBI:18420"/>
    </cofactor>
</comment>
<comment type="catalytic activity">
    <reaction evidence="3">
        <text>2 GTP = 3',3'-c-di-GMP + 2 diphosphate</text>
        <dbReference type="Rhea" id="RHEA:24898"/>
        <dbReference type="ChEBI" id="CHEBI:33019"/>
        <dbReference type="ChEBI" id="CHEBI:37565"/>
        <dbReference type="ChEBI" id="CHEBI:58805"/>
        <dbReference type="EC" id="2.7.7.65"/>
    </reaction>
</comment>
<dbReference type="GO" id="GO:1902201">
    <property type="term" value="P:negative regulation of bacterial-type flagellum-dependent cell motility"/>
    <property type="evidence" value="ECO:0007669"/>
    <property type="project" value="TreeGrafter"/>
</dbReference>
<dbReference type="InterPro" id="IPR050469">
    <property type="entry name" value="Diguanylate_Cyclase"/>
</dbReference>
<proteinExistence type="predicted"/>
<dbReference type="NCBIfam" id="TIGR00254">
    <property type="entry name" value="GGDEF"/>
    <property type="match status" value="1"/>
</dbReference>
<evidence type="ECO:0000256" key="4">
    <source>
        <dbReference type="SAM" id="Coils"/>
    </source>
</evidence>